<accession>A0A0A8Z6U6</accession>
<name>A0A0A8Z6U6_ARUDO</name>
<reference evidence="1" key="2">
    <citation type="journal article" date="2015" name="Data Brief">
        <title>Shoot transcriptome of the giant reed, Arundo donax.</title>
        <authorList>
            <person name="Barrero R.A."/>
            <person name="Guerrero F.D."/>
            <person name="Moolhuijzen P."/>
            <person name="Goolsby J.A."/>
            <person name="Tidwell J."/>
            <person name="Bellgard S.E."/>
            <person name="Bellgard M.I."/>
        </authorList>
    </citation>
    <scope>NUCLEOTIDE SEQUENCE</scope>
    <source>
        <tissue evidence="1">Shoot tissue taken approximately 20 cm above the soil surface</tissue>
    </source>
</reference>
<dbReference type="EMBL" id="GBRH01264482">
    <property type="protein sequence ID" value="JAD33413.1"/>
    <property type="molecule type" value="Transcribed_RNA"/>
</dbReference>
<reference evidence="1" key="1">
    <citation type="submission" date="2014-09" db="EMBL/GenBank/DDBJ databases">
        <authorList>
            <person name="Magalhaes I.L.F."/>
            <person name="Oliveira U."/>
            <person name="Santos F.R."/>
            <person name="Vidigal T.H.D.A."/>
            <person name="Brescovit A.D."/>
            <person name="Santos A.J."/>
        </authorList>
    </citation>
    <scope>NUCLEOTIDE SEQUENCE</scope>
    <source>
        <tissue evidence="1">Shoot tissue taken approximately 20 cm above the soil surface</tissue>
    </source>
</reference>
<protein>
    <submittedName>
        <fullName evidence="1">Uncharacterized protein</fullName>
    </submittedName>
</protein>
<dbReference type="AlphaFoldDB" id="A0A0A8Z6U6"/>
<sequence>MLGWLALAKVGVFGNSWNESTLLQFNFKTVLNAGSHVSSIFSLLKFYESRCEYIGELKL</sequence>
<organism evidence="1">
    <name type="scientific">Arundo donax</name>
    <name type="common">Giant reed</name>
    <name type="synonym">Donax arundinaceus</name>
    <dbReference type="NCBI Taxonomy" id="35708"/>
    <lineage>
        <taxon>Eukaryota</taxon>
        <taxon>Viridiplantae</taxon>
        <taxon>Streptophyta</taxon>
        <taxon>Embryophyta</taxon>
        <taxon>Tracheophyta</taxon>
        <taxon>Spermatophyta</taxon>
        <taxon>Magnoliopsida</taxon>
        <taxon>Liliopsida</taxon>
        <taxon>Poales</taxon>
        <taxon>Poaceae</taxon>
        <taxon>PACMAD clade</taxon>
        <taxon>Arundinoideae</taxon>
        <taxon>Arundineae</taxon>
        <taxon>Arundo</taxon>
    </lineage>
</organism>
<evidence type="ECO:0000313" key="1">
    <source>
        <dbReference type="EMBL" id="JAD33413.1"/>
    </source>
</evidence>
<proteinExistence type="predicted"/>